<sequence length="68" mass="7746">MDTGERPEGRMTGERNISTFTTGGEAGRDQPMTSLVHWPRYMTQTHTMMSRRLTKASTFHVTKGKKVM</sequence>
<dbReference type="EMBL" id="SRLO01000357">
    <property type="protein sequence ID" value="TNN59382.1"/>
    <property type="molecule type" value="Genomic_DNA"/>
</dbReference>
<dbReference type="Proteomes" id="UP000314294">
    <property type="component" value="Unassembled WGS sequence"/>
</dbReference>
<evidence type="ECO:0000313" key="2">
    <source>
        <dbReference type="EMBL" id="TNN59382.1"/>
    </source>
</evidence>
<dbReference type="AlphaFoldDB" id="A0A4Z2H3C9"/>
<comment type="caution">
    <text evidence="2">The sequence shown here is derived from an EMBL/GenBank/DDBJ whole genome shotgun (WGS) entry which is preliminary data.</text>
</comment>
<protein>
    <submittedName>
        <fullName evidence="2">Uncharacterized protein</fullName>
    </submittedName>
</protein>
<name>A0A4Z2H3C9_9TELE</name>
<gene>
    <name evidence="2" type="ORF">EYF80_030397</name>
</gene>
<reference evidence="2 3" key="1">
    <citation type="submission" date="2019-03" db="EMBL/GenBank/DDBJ databases">
        <title>First draft genome of Liparis tanakae, snailfish: a comprehensive survey of snailfish specific genes.</title>
        <authorList>
            <person name="Kim W."/>
            <person name="Song I."/>
            <person name="Jeong J.-H."/>
            <person name="Kim D."/>
            <person name="Kim S."/>
            <person name="Ryu S."/>
            <person name="Song J.Y."/>
            <person name="Lee S.K."/>
        </authorList>
    </citation>
    <scope>NUCLEOTIDE SEQUENCE [LARGE SCALE GENOMIC DNA]</scope>
    <source>
        <tissue evidence="2">Muscle</tissue>
    </source>
</reference>
<evidence type="ECO:0000313" key="3">
    <source>
        <dbReference type="Proteomes" id="UP000314294"/>
    </source>
</evidence>
<evidence type="ECO:0000256" key="1">
    <source>
        <dbReference type="SAM" id="MobiDB-lite"/>
    </source>
</evidence>
<proteinExistence type="predicted"/>
<organism evidence="2 3">
    <name type="scientific">Liparis tanakae</name>
    <name type="common">Tanaka's snailfish</name>
    <dbReference type="NCBI Taxonomy" id="230148"/>
    <lineage>
        <taxon>Eukaryota</taxon>
        <taxon>Metazoa</taxon>
        <taxon>Chordata</taxon>
        <taxon>Craniata</taxon>
        <taxon>Vertebrata</taxon>
        <taxon>Euteleostomi</taxon>
        <taxon>Actinopterygii</taxon>
        <taxon>Neopterygii</taxon>
        <taxon>Teleostei</taxon>
        <taxon>Neoteleostei</taxon>
        <taxon>Acanthomorphata</taxon>
        <taxon>Eupercaria</taxon>
        <taxon>Perciformes</taxon>
        <taxon>Cottioidei</taxon>
        <taxon>Cottales</taxon>
        <taxon>Liparidae</taxon>
        <taxon>Liparis</taxon>
    </lineage>
</organism>
<accession>A0A4Z2H3C9</accession>
<dbReference type="OrthoDB" id="10625447at2759"/>
<feature type="region of interest" description="Disordered" evidence="1">
    <location>
        <begin position="1"/>
        <end position="31"/>
    </location>
</feature>
<feature type="compositionally biased region" description="Basic and acidic residues" evidence="1">
    <location>
        <begin position="1"/>
        <end position="13"/>
    </location>
</feature>
<keyword evidence="3" id="KW-1185">Reference proteome</keyword>